<dbReference type="KEGG" id="cqu:CpipJ_CPIJ018587"/>
<dbReference type="VEuPathDB" id="VectorBase:CPIJ018587"/>
<protein>
    <recommendedName>
        <fullName evidence="2">Serine protease gd N-terminal domain-containing protein</fullName>
    </recommendedName>
</protein>
<organism>
    <name type="scientific">Culex quinquefasciatus</name>
    <name type="common">Southern house mosquito</name>
    <name type="synonym">Culex pungens</name>
    <dbReference type="NCBI Taxonomy" id="7176"/>
    <lineage>
        <taxon>Eukaryota</taxon>
        <taxon>Metazoa</taxon>
        <taxon>Ecdysozoa</taxon>
        <taxon>Arthropoda</taxon>
        <taxon>Hexapoda</taxon>
        <taxon>Insecta</taxon>
        <taxon>Pterygota</taxon>
        <taxon>Neoptera</taxon>
        <taxon>Endopterygota</taxon>
        <taxon>Diptera</taxon>
        <taxon>Nematocera</taxon>
        <taxon>Culicoidea</taxon>
        <taxon>Culicidae</taxon>
        <taxon>Culicinae</taxon>
        <taxon>Culicini</taxon>
        <taxon>Culex</taxon>
        <taxon>Culex</taxon>
    </lineage>
</organism>
<dbReference type="HOGENOM" id="CLU_1361627_0_0_1"/>
<feature type="compositionally biased region" description="Basic and acidic residues" evidence="1">
    <location>
        <begin position="144"/>
        <end position="156"/>
    </location>
</feature>
<dbReference type="Proteomes" id="UP000002320">
    <property type="component" value="Unassembled WGS sequence"/>
</dbReference>
<evidence type="ECO:0000313" key="4">
    <source>
        <dbReference type="EnsemblMetazoa" id="CPIJ018587-PA"/>
    </source>
</evidence>
<evidence type="ECO:0000256" key="1">
    <source>
        <dbReference type="SAM" id="MobiDB-lite"/>
    </source>
</evidence>
<dbReference type="InterPro" id="IPR031986">
    <property type="entry name" value="GD_N"/>
</dbReference>
<dbReference type="EMBL" id="DS233057">
    <property type="protein sequence ID" value="EDS27777.1"/>
    <property type="molecule type" value="Genomic_DNA"/>
</dbReference>
<evidence type="ECO:0000259" key="2">
    <source>
        <dbReference type="Pfam" id="PF16030"/>
    </source>
</evidence>
<proteinExistence type="predicted"/>
<keyword evidence="5" id="KW-1185">Reference proteome</keyword>
<evidence type="ECO:0000313" key="5">
    <source>
        <dbReference type="Proteomes" id="UP000002320"/>
    </source>
</evidence>
<evidence type="ECO:0000313" key="3">
    <source>
        <dbReference type="EMBL" id="EDS27777.1"/>
    </source>
</evidence>
<dbReference type="EnsemblMetazoa" id="CPIJ018587-RA">
    <property type="protein sequence ID" value="CPIJ018587-PA"/>
    <property type="gene ID" value="CPIJ018587"/>
</dbReference>
<feature type="domain" description="Serine protease gd N-terminal" evidence="2">
    <location>
        <begin position="35"/>
        <end position="92"/>
    </location>
</feature>
<feature type="region of interest" description="Disordered" evidence="1">
    <location>
        <begin position="144"/>
        <end position="164"/>
    </location>
</feature>
<dbReference type="eggNOG" id="KOG3627">
    <property type="taxonomic scope" value="Eukaryota"/>
</dbReference>
<sequence>MFDVCSNADQFNERRIEVLFVALVIKADKCVWFLNPTNIGSIETVGENRALFEQIAKGRGVSYRVNLPSQNPLPRLTKLTLNGATLCSGPAEEKGVPFVSEVNLRHFLRSDAATNWQRFSSGKPVATTSLPVKSGVDQFKLVDHREQNQTEERTEQEVGPNRNSTSYKIVTQTITYKEFVSAPMVQKTSHYYVNTTTREQV</sequence>
<dbReference type="OrthoDB" id="6147874at2759"/>
<reference evidence="3" key="1">
    <citation type="submission" date="2007-03" db="EMBL/GenBank/DDBJ databases">
        <title>Annotation of Culex pipiens quinquefasciatus.</title>
        <authorList>
            <consortium name="The Broad Institute Genome Sequencing Platform"/>
            <person name="Atkinson P.W."/>
            <person name="Hemingway J."/>
            <person name="Christensen B.M."/>
            <person name="Higgs S."/>
            <person name="Kodira C."/>
            <person name="Hannick L."/>
            <person name="Megy K."/>
            <person name="O'Leary S."/>
            <person name="Pearson M."/>
            <person name="Haas B.J."/>
            <person name="Mauceli E."/>
            <person name="Wortman J.R."/>
            <person name="Lee N.H."/>
            <person name="Guigo R."/>
            <person name="Stanke M."/>
            <person name="Alvarado L."/>
            <person name="Amedeo P."/>
            <person name="Antoine C.H."/>
            <person name="Arensburger P."/>
            <person name="Bidwell S.L."/>
            <person name="Crawford M."/>
            <person name="Camaro F."/>
            <person name="Devon K."/>
            <person name="Engels R."/>
            <person name="Hammond M."/>
            <person name="Howarth C."/>
            <person name="Koehrsen M."/>
            <person name="Lawson D."/>
            <person name="Montgomery P."/>
            <person name="Nene V."/>
            <person name="Nusbaum C."/>
            <person name="Puiu D."/>
            <person name="Romero-Severson J."/>
            <person name="Severson D.W."/>
            <person name="Shumway M."/>
            <person name="Sisk P."/>
            <person name="Stolte C."/>
            <person name="Zeng Q."/>
            <person name="Eisenstadt E."/>
            <person name="Fraser-Liggett C."/>
            <person name="Strausberg R."/>
            <person name="Galagan J."/>
            <person name="Birren B."/>
            <person name="Collins F.H."/>
        </authorList>
    </citation>
    <scope>NUCLEOTIDE SEQUENCE [LARGE SCALE GENOMIC DNA]</scope>
    <source>
        <strain evidence="3">JHB</strain>
    </source>
</reference>
<dbReference type="Pfam" id="PF16030">
    <property type="entry name" value="GD_N"/>
    <property type="match status" value="1"/>
</dbReference>
<gene>
    <name evidence="4" type="primary">6052593</name>
    <name evidence="3" type="ORF">CpipJ_CPIJ018587</name>
</gene>
<name>B0XGQ4_CULQU</name>
<reference evidence="4" key="2">
    <citation type="submission" date="2021-02" db="UniProtKB">
        <authorList>
            <consortium name="EnsemblMetazoa"/>
        </authorList>
    </citation>
    <scope>IDENTIFICATION</scope>
    <source>
        <strain evidence="4">JHB</strain>
    </source>
</reference>
<accession>B0XGQ4</accession>
<dbReference type="VEuPathDB" id="VectorBase:CQUJHB004407"/>
<dbReference type="InParanoid" id="B0XGQ4"/>
<dbReference type="AlphaFoldDB" id="B0XGQ4"/>
<dbReference type="OMA" id="HEYQRTI"/>